<evidence type="ECO:0000256" key="1">
    <source>
        <dbReference type="SAM" id="MobiDB-lite"/>
    </source>
</evidence>
<keyword evidence="3" id="KW-1185">Reference proteome</keyword>
<name>A0ABN0WK01_9BACI</name>
<feature type="compositionally biased region" description="Polar residues" evidence="1">
    <location>
        <begin position="62"/>
        <end position="72"/>
    </location>
</feature>
<dbReference type="Pfam" id="PF17261">
    <property type="entry name" value="DUF5327"/>
    <property type="match status" value="1"/>
</dbReference>
<comment type="caution">
    <text evidence="2">The sequence shown here is derived from an EMBL/GenBank/DDBJ whole genome shotgun (WGS) entry which is preliminary data.</text>
</comment>
<gene>
    <name evidence="2" type="ORF">GCM10008967_33130</name>
</gene>
<feature type="region of interest" description="Disordered" evidence="1">
    <location>
        <begin position="52"/>
        <end position="72"/>
    </location>
</feature>
<dbReference type="RefSeq" id="WP_343801399.1">
    <property type="nucleotide sequence ID" value="NZ_BAAADJ010000058.1"/>
</dbReference>
<sequence length="90" mass="10029">MTISQQTVFTKMEDCLRQAKSSMDSRQAREHIRALHALCELLLDNQQEGEPVAQPLKESIHPSPSLQTVSTNTKKVVTEDGANGDSIFDF</sequence>
<evidence type="ECO:0000313" key="2">
    <source>
        <dbReference type="EMBL" id="GAA0340137.1"/>
    </source>
</evidence>
<organism evidence="2 3">
    <name type="scientific">Bacillus carboniphilus</name>
    <dbReference type="NCBI Taxonomy" id="86663"/>
    <lineage>
        <taxon>Bacteria</taxon>
        <taxon>Bacillati</taxon>
        <taxon>Bacillota</taxon>
        <taxon>Bacilli</taxon>
        <taxon>Bacillales</taxon>
        <taxon>Bacillaceae</taxon>
        <taxon>Bacillus</taxon>
    </lineage>
</organism>
<dbReference type="EMBL" id="BAAADJ010000058">
    <property type="protein sequence ID" value="GAA0340137.1"/>
    <property type="molecule type" value="Genomic_DNA"/>
</dbReference>
<proteinExistence type="predicted"/>
<protein>
    <submittedName>
        <fullName evidence="2">YwdI family protein</fullName>
    </submittedName>
</protein>
<dbReference type="Proteomes" id="UP001500782">
    <property type="component" value="Unassembled WGS sequence"/>
</dbReference>
<evidence type="ECO:0000313" key="3">
    <source>
        <dbReference type="Proteomes" id="UP001500782"/>
    </source>
</evidence>
<reference evidence="2 3" key="1">
    <citation type="journal article" date="2019" name="Int. J. Syst. Evol. Microbiol.">
        <title>The Global Catalogue of Microorganisms (GCM) 10K type strain sequencing project: providing services to taxonomists for standard genome sequencing and annotation.</title>
        <authorList>
            <consortium name="The Broad Institute Genomics Platform"/>
            <consortium name="The Broad Institute Genome Sequencing Center for Infectious Disease"/>
            <person name="Wu L."/>
            <person name="Ma J."/>
        </authorList>
    </citation>
    <scope>NUCLEOTIDE SEQUENCE [LARGE SCALE GENOMIC DNA]</scope>
    <source>
        <strain evidence="2 3">JCM 9731</strain>
    </source>
</reference>
<accession>A0ABN0WK01</accession>
<dbReference type="InterPro" id="IPR035218">
    <property type="entry name" value="DUF5327"/>
</dbReference>